<dbReference type="EMBL" id="BKCJ011130885">
    <property type="protein sequence ID" value="GFC91293.1"/>
    <property type="molecule type" value="Genomic_DNA"/>
</dbReference>
<evidence type="ECO:0000313" key="2">
    <source>
        <dbReference type="EMBL" id="GFC91293.1"/>
    </source>
</evidence>
<accession>A0A699S1M1</accession>
<reference evidence="2" key="1">
    <citation type="journal article" date="2019" name="Sci. Rep.">
        <title>Draft genome of Tanacetum cinerariifolium, the natural source of mosquito coil.</title>
        <authorList>
            <person name="Yamashiro T."/>
            <person name="Shiraishi A."/>
            <person name="Satake H."/>
            <person name="Nakayama K."/>
        </authorList>
    </citation>
    <scope>NUCLEOTIDE SEQUENCE</scope>
</reference>
<keyword evidence="2" id="KW-0675">Receptor</keyword>
<evidence type="ECO:0000256" key="1">
    <source>
        <dbReference type="SAM" id="Phobius"/>
    </source>
</evidence>
<organism evidence="2">
    <name type="scientific">Tanacetum cinerariifolium</name>
    <name type="common">Dalmatian daisy</name>
    <name type="synonym">Chrysanthemum cinerariifolium</name>
    <dbReference type="NCBI Taxonomy" id="118510"/>
    <lineage>
        <taxon>Eukaryota</taxon>
        <taxon>Viridiplantae</taxon>
        <taxon>Streptophyta</taxon>
        <taxon>Embryophyta</taxon>
        <taxon>Tracheophyta</taxon>
        <taxon>Spermatophyta</taxon>
        <taxon>Magnoliopsida</taxon>
        <taxon>eudicotyledons</taxon>
        <taxon>Gunneridae</taxon>
        <taxon>Pentapetalae</taxon>
        <taxon>asterids</taxon>
        <taxon>campanulids</taxon>
        <taxon>Asterales</taxon>
        <taxon>Asteraceae</taxon>
        <taxon>Asteroideae</taxon>
        <taxon>Anthemideae</taxon>
        <taxon>Anthemidinae</taxon>
        <taxon>Tanacetum</taxon>
    </lineage>
</organism>
<sequence length="95" mass="10896">MENLVALDMSYSNIEFFDMSCSNHQRAEKRQELLGSLKILDLSFSEQLRGVGPYLQSCQWRIWLLLTCLTAIPNSLICLVVATNELRRGKSCLDR</sequence>
<keyword evidence="1" id="KW-1133">Transmembrane helix</keyword>
<keyword evidence="1" id="KW-0812">Transmembrane</keyword>
<feature type="transmembrane region" description="Helical" evidence="1">
    <location>
        <begin position="62"/>
        <end position="82"/>
    </location>
</feature>
<protein>
    <submittedName>
        <fullName evidence="2">Toll/interleukin-1 receptor (TIR) domain-containing protein</fullName>
    </submittedName>
</protein>
<comment type="caution">
    <text evidence="2">The sequence shown here is derived from an EMBL/GenBank/DDBJ whole genome shotgun (WGS) entry which is preliminary data.</text>
</comment>
<name>A0A699S1M1_TANCI</name>
<dbReference type="AlphaFoldDB" id="A0A699S1M1"/>
<gene>
    <name evidence="2" type="ORF">Tci_863263</name>
</gene>
<keyword evidence="1" id="KW-0472">Membrane</keyword>
<proteinExistence type="predicted"/>